<feature type="region of interest" description="Disordered" evidence="8">
    <location>
        <begin position="123"/>
        <end position="144"/>
    </location>
</feature>
<reference evidence="10" key="1">
    <citation type="submission" date="2025-05" db="UniProtKB">
        <authorList>
            <consortium name="RefSeq"/>
        </authorList>
    </citation>
    <scope>NUCLEOTIDE SEQUENCE [LARGE SCALE GENOMIC DNA]</scope>
</reference>
<keyword evidence="6" id="KW-0378">Hydrolase</keyword>
<comment type="subcellular location">
    <subcellularLocation>
        <location evidence="2">Nucleus</location>
    </subcellularLocation>
</comment>
<protein>
    <submittedName>
        <fullName evidence="11">Uncharacterized protein isoform X1</fullName>
    </submittedName>
</protein>
<keyword evidence="5" id="KW-0479">Metal-binding</keyword>
<keyword evidence="7" id="KW-0539">Nucleus</keyword>
<evidence type="ECO:0000313" key="10">
    <source>
        <dbReference type="Proteomes" id="UP001652642"/>
    </source>
</evidence>
<accession>A0ABM5FGC8</accession>
<feature type="compositionally biased region" description="Acidic residues" evidence="8">
    <location>
        <begin position="126"/>
        <end position="140"/>
    </location>
</feature>
<sequence>MYLGFDPLWGSSVLFWPWERDSECCFWFQGPVTFEEVAVYFTDEEWARLDPGQRSLYAEVMFDNYKTVTWLESALSAKPHLISWLEEREKDSFLQSAAEKERLSAKANVTVGKIAWEDYFHLESSSSEEEEEENEEEEGVGAEFPPKSVPENIPFLWDNRELGEDSSQLFKYPSFNFQNLSLPKTEPRSLLLLLKFYIQALLSVLHSTMSMFEAYLSGLRRQRRRRELISLAFREQFLRLRRASRLLEKRRNRRRAVLLGVLDNGPLPRRWWVSPATGPNWWETFTLETTEDEKWIEHFRMSRGTLFEIADVLRPKLARQRTIMREAISVEKRVAIAVWWLSNLECYRVVATQFGIGRSTVGEIVLEVCFAIERLLGPQAVCLGDYKEIMNGFKAMGFPNCVGVLDRTHVPYVAPTGQAEESVNRKKCYSILLQGTTDHTGRFINVEVKKNVENIFSRSTLCQAMDAGTFVPGHPTITLGGVEVPPLVLADSTYPMRKWLLTPYEEELEERERVYNQAFYRCHSVVGRALGRLKGRWQRLTARLPVAEDNVVAVVTACAVLHNICELKGHAVQEGLEASDSIMLPKYDEEPCPYSLRDVRKGERVREAITDFLTENHRS</sequence>
<dbReference type="Gene3D" id="6.10.140.140">
    <property type="match status" value="1"/>
</dbReference>
<dbReference type="InterPro" id="IPR001909">
    <property type="entry name" value="KRAB"/>
</dbReference>
<dbReference type="Pfam" id="PF13359">
    <property type="entry name" value="DDE_Tnp_4"/>
    <property type="match status" value="1"/>
</dbReference>
<dbReference type="PROSITE" id="PS50805">
    <property type="entry name" value="KRAB"/>
    <property type="match status" value="1"/>
</dbReference>
<dbReference type="GeneID" id="110070590"/>
<evidence type="ECO:0000256" key="4">
    <source>
        <dbReference type="ARBA" id="ARBA00022722"/>
    </source>
</evidence>
<gene>
    <name evidence="11" type="primary">LOC110070590</name>
</gene>
<dbReference type="Pfam" id="PF01352">
    <property type="entry name" value="KRAB"/>
    <property type="match status" value="1"/>
</dbReference>
<comment type="cofactor">
    <cofactor evidence="1">
        <name>a divalent metal cation</name>
        <dbReference type="ChEBI" id="CHEBI:60240"/>
    </cofactor>
</comment>
<evidence type="ECO:0000259" key="9">
    <source>
        <dbReference type="PROSITE" id="PS50805"/>
    </source>
</evidence>
<keyword evidence="4" id="KW-0540">Nuclease</keyword>
<keyword evidence="10" id="KW-1185">Reference proteome</keyword>
<dbReference type="Proteomes" id="UP001652642">
    <property type="component" value="Chromosome 2"/>
</dbReference>
<name>A0ABM5FGC8_9SAUR</name>
<dbReference type="SMART" id="SM00349">
    <property type="entry name" value="KRAB"/>
    <property type="match status" value="1"/>
</dbReference>
<evidence type="ECO:0000256" key="5">
    <source>
        <dbReference type="ARBA" id="ARBA00022723"/>
    </source>
</evidence>
<evidence type="ECO:0000256" key="8">
    <source>
        <dbReference type="SAM" id="MobiDB-lite"/>
    </source>
</evidence>
<dbReference type="CDD" id="cd07765">
    <property type="entry name" value="KRAB_A-box"/>
    <property type="match status" value="1"/>
</dbReference>
<evidence type="ECO:0000256" key="1">
    <source>
        <dbReference type="ARBA" id="ARBA00001968"/>
    </source>
</evidence>
<dbReference type="InterPro" id="IPR045249">
    <property type="entry name" value="HARBI1-like"/>
</dbReference>
<organism evidence="10 11">
    <name type="scientific">Pogona vitticeps</name>
    <name type="common">central bearded dragon</name>
    <dbReference type="NCBI Taxonomy" id="103695"/>
    <lineage>
        <taxon>Eukaryota</taxon>
        <taxon>Metazoa</taxon>
        <taxon>Chordata</taxon>
        <taxon>Craniata</taxon>
        <taxon>Vertebrata</taxon>
        <taxon>Euteleostomi</taxon>
        <taxon>Lepidosauria</taxon>
        <taxon>Squamata</taxon>
        <taxon>Bifurcata</taxon>
        <taxon>Unidentata</taxon>
        <taxon>Episquamata</taxon>
        <taxon>Toxicofera</taxon>
        <taxon>Iguania</taxon>
        <taxon>Acrodonta</taxon>
        <taxon>Agamidae</taxon>
        <taxon>Amphibolurinae</taxon>
        <taxon>Pogona</taxon>
    </lineage>
</organism>
<reference evidence="11" key="2">
    <citation type="submission" date="2025-08" db="UniProtKB">
        <authorList>
            <consortium name="RefSeq"/>
        </authorList>
    </citation>
    <scope>IDENTIFICATION</scope>
</reference>
<feature type="domain" description="KRAB" evidence="9">
    <location>
        <begin position="32"/>
        <end position="104"/>
    </location>
</feature>
<dbReference type="PANTHER" id="PTHR22930">
    <property type="match status" value="1"/>
</dbReference>
<evidence type="ECO:0000313" key="11">
    <source>
        <dbReference type="RefSeq" id="XP_072844463.1"/>
    </source>
</evidence>
<evidence type="ECO:0000256" key="3">
    <source>
        <dbReference type="ARBA" id="ARBA00006958"/>
    </source>
</evidence>
<evidence type="ECO:0000256" key="7">
    <source>
        <dbReference type="ARBA" id="ARBA00023242"/>
    </source>
</evidence>
<comment type="similarity">
    <text evidence="3">Belongs to the HARBI1 family.</text>
</comment>
<dbReference type="PANTHER" id="PTHR22930:SF276">
    <property type="entry name" value="KRAB DOMAIN-CONTAINING PROTEIN"/>
    <property type="match status" value="1"/>
</dbReference>
<proteinExistence type="inferred from homology"/>
<dbReference type="InterPro" id="IPR027806">
    <property type="entry name" value="HARBI1_dom"/>
</dbReference>
<dbReference type="RefSeq" id="XP_072844463.1">
    <property type="nucleotide sequence ID" value="XM_072988362.1"/>
</dbReference>
<dbReference type="InterPro" id="IPR036051">
    <property type="entry name" value="KRAB_dom_sf"/>
</dbReference>
<dbReference type="SUPFAM" id="SSF109640">
    <property type="entry name" value="KRAB domain (Kruppel-associated box)"/>
    <property type="match status" value="1"/>
</dbReference>
<evidence type="ECO:0000256" key="6">
    <source>
        <dbReference type="ARBA" id="ARBA00022801"/>
    </source>
</evidence>
<evidence type="ECO:0000256" key="2">
    <source>
        <dbReference type="ARBA" id="ARBA00004123"/>
    </source>
</evidence>